<proteinExistence type="predicted"/>
<dbReference type="AlphaFoldDB" id="A0A8D8CH01"/>
<name>A0A8D8CH01_CULPI</name>
<protein>
    <submittedName>
        <fullName evidence="1">(northern house mosquito) hypothetical protein</fullName>
    </submittedName>
</protein>
<sequence length="111" mass="12860">MLWMSFFSHFSKCDSRMRLGSLPSQGLFTRLFCFFFVCLVTFNYTSLCFGSSRKNVSPRALTKQYFCHAHFYLSVYGPQLMLFDSSRIAVGATRHAQTRLVKFVKSRKTLA</sequence>
<organism evidence="1">
    <name type="scientific">Culex pipiens</name>
    <name type="common">House mosquito</name>
    <dbReference type="NCBI Taxonomy" id="7175"/>
    <lineage>
        <taxon>Eukaryota</taxon>
        <taxon>Metazoa</taxon>
        <taxon>Ecdysozoa</taxon>
        <taxon>Arthropoda</taxon>
        <taxon>Hexapoda</taxon>
        <taxon>Insecta</taxon>
        <taxon>Pterygota</taxon>
        <taxon>Neoptera</taxon>
        <taxon>Endopterygota</taxon>
        <taxon>Diptera</taxon>
        <taxon>Nematocera</taxon>
        <taxon>Culicoidea</taxon>
        <taxon>Culicidae</taxon>
        <taxon>Culicinae</taxon>
        <taxon>Culicini</taxon>
        <taxon>Culex</taxon>
        <taxon>Culex</taxon>
    </lineage>
</organism>
<evidence type="ECO:0000313" key="1">
    <source>
        <dbReference type="EMBL" id="CAG6493157.1"/>
    </source>
</evidence>
<reference evidence="1" key="1">
    <citation type="submission" date="2021-05" db="EMBL/GenBank/DDBJ databases">
        <authorList>
            <person name="Alioto T."/>
            <person name="Alioto T."/>
            <person name="Gomez Garrido J."/>
        </authorList>
    </citation>
    <scope>NUCLEOTIDE SEQUENCE</scope>
</reference>
<dbReference type="EMBL" id="HBUE01122899">
    <property type="protein sequence ID" value="CAG6493157.1"/>
    <property type="molecule type" value="Transcribed_RNA"/>
</dbReference>
<accession>A0A8D8CH01</accession>